<keyword evidence="3" id="KW-0238">DNA-binding</keyword>
<dbReference type="InterPro" id="IPR001789">
    <property type="entry name" value="Sig_transdc_resp-reg_receiver"/>
</dbReference>
<proteinExistence type="predicted"/>
<evidence type="ECO:0000259" key="7">
    <source>
        <dbReference type="PROSITE" id="PS50110"/>
    </source>
</evidence>
<name>A0ABS9THH4_9PSEU</name>
<protein>
    <submittedName>
        <fullName evidence="8">Response regulator transcription factor</fullName>
    </submittedName>
</protein>
<accession>A0ABS9THH4</accession>
<dbReference type="InterPro" id="IPR000792">
    <property type="entry name" value="Tscrpt_reg_LuxR_C"/>
</dbReference>
<evidence type="ECO:0000313" key="8">
    <source>
        <dbReference type="EMBL" id="MCH6167863.1"/>
    </source>
</evidence>
<evidence type="ECO:0000259" key="6">
    <source>
        <dbReference type="PROSITE" id="PS50043"/>
    </source>
</evidence>
<organism evidence="8 9">
    <name type="scientific">Pseudonocardia alaniniphila</name>
    <dbReference type="NCBI Taxonomy" id="75291"/>
    <lineage>
        <taxon>Bacteria</taxon>
        <taxon>Bacillati</taxon>
        <taxon>Actinomycetota</taxon>
        <taxon>Actinomycetes</taxon>
        <taxon>Pseudonocardiales</taxon>
        <taxon>Pseudonocardiaceae</taxon>
        <taxon>Pseudonocardia</taxon>
    </lineage>
</organism>
<keyword evidence="9" id="KW-1185">Reference proteome</keyword>
<evidence type="ECO:0000256" key="2">
    <source>
        <dbReference type="ARBA" id="ARBA00023015"/>
    </source>
</evidence>
<keyword evidence="1 5" id="KW-0597">Phosphoprotein</keyword>
<dbReference type="PANTHER" id="PTHR43214:SF24">
    <property type="entry name" value="TRANSCRIPTIONAL REGULATORY PROTEIN NARL-RELATED"/>
    <property type="match status" value="1"/>
</dbReference>
<comment type="caution">
    <text evidence="8">The sequence shown here is derived from an EMBL/GenBank/DDBJ whole genome shotgun (WGS) entry which is preliminary data.</text>
</comment>
<evidence type="ECO:0000256" key="3">
    <source>
        <dbReference type="ARBA" id="ARBA00023125"/>
    </source>
</evidence>
<keyword evidence="4" id="KW-0804">Transcription</keyword>
<dbReference type="SMART" id="SM00448">
    <property type="entry name" value="REC"/>
    <property type="match status" value="1"/>
</dbReference>
<keyword evidence="2" id="KW-0805">Transcription regulation</keyword>
<evidence type="ECO:0000313" key="9">
    <source>
        <dbReference type="Proteomes" id="UP001299970"/>
    </source>
</evidence>
<dbReference type="SUPFAM" id="SSF52172">
    <property type="entry name" value="CheY-like"/>
    <property type="match status" value="1"/>
</dbReference>
<feature type="domain" description="HTH luxR-type" evidence="6">
    <location>
        <begin position="145"/>
        <end position="210"/>
    </location>
</feature>
<feature type="domain" description="Response regulatory" evidence="7">
    <location>
        <begin position="5"/>
        <end position="121"/>
    </location>
</feature>
<dbReference type="CDD" id="cd17535">
    <property type="entry name" value="REC_NarL-like"/>
    <property type="match status" value="1"/>
</dbReference>
<evidence type="ECO:0000256" key="4">
    <source>
        <dbReference type="ARBA" id="ARBA00023163"/>
    </source>
</evidence>
<gene>
    <name evidence="8" type="ORF">MMF94_19415</name>
</gene>
<dbReference type="PANTHER" id="PTHR43214">
    <property type="entry name" value="TWO-COMPONENT RESPONSE REGULATOR"/>
    <property type="match status" value="1"/>
</dbReference>
<dbReference type="RefSeq" id="WP_241038433.1">
    <property type="nucleotide sequence ID" value="NZ_BAAAJF010000012.1"/>
</dbReference>
<dbReference type="SUPFAM" id="SSF46894">
    <property type="entry name" value="C-terminal effector domain of the bipartite response regulators"/>
    <property type="match status" value="1"/>
</dbReference>
<evidence type="ECO:0000256" key="1">
    <source>
        <dbReference type="ARBA" id="ARBA00022553"/>
    </source>
</evidence>
<dbReference type="InterPro" id="IPR011006">
    <property type="entry name" value="CheY-like_superfamily"/>
</dbReference>
<dbReference type="CDD" id="cd06170">
    <property type="entry name" value="LuxR_C_like"/>
    <property type="match status" value="1"/>
</dbReference>
<dbReference type="Pfam" id="PF00196">
    <property type="entry name" value="GerE"/>
    <property type="match status" value="1"/>
</dbReference>
<dbReference type="InterPro" id="IPR016032">
    <property type="entry name" value="Sig_transdc_resp-reg_C-effctor"/>
</dbReference>
<dbReference type="Proteomes" id="UP001299970">
    <property type="component" value="Unassembled WGS sequence"/>
</dbReference>
<dbReference type="SMART" id="SM00421">
    <property type="entry name" value="HTH_LUXR"/>
    <property type="match status" value="1"/>
</dbReference>
<dbReference type="PROSITE" id="PS50043">
    <property type="entry name" value="HTH_LUXR_2"/>
    <property type="match status" value="1"/>
</dbReference>
<sequence length="219" mass="22808">MERIRVLLVDDHAHFRSGLRALLTSTPDVEVCGEAASGEEAVAAVAARQPDVVLLDLTMPGMGGVAATECIVRASPHVRILVLSMSDDDSSVLAALRAGARGYLLKGAGRSEILRSIRAVAEGEAILGPSVAARLTAFLSTTTDAAPAFPELTVREQEVLDLVARNLTNPQIAARLGLSGKTVRNHVSNVFAKLQVADRAQASALARRAGLGGAARSEA</sequence>
<dbReference type="Pfam" id="PF00072">
    <property type="entry name" value="Response_reg"/>
    <property type="match status" value="1"/>
</dbReference>
<feature type="modified residue" description="4-aspartylphosphate" evidence="5">
    <location>
        <position position="56"/>
    </location>
</feature>
<dbReference type="EMBL" id="JAKXMK010000016">
    <property type="protein sequence ID" value="MCH6167863.1"/>
    <property type="molecule type" value="Genomic_DNA"/>
</dbReference>
<dbReference type="PROSITE" id="PS50110">
    <property type="entry name" value="RESPONSE_REGULATORY"/>
    <property type="match status" value="1"/>
</dbReference>
<dbReference type="InterPro" id="IPR039420">
    <property type="entry name" value="WalR-like"/>
</dbReference>
<dbReference type="PRINTS" id="PR00038">
    <property type="entry name" value="HTHLUXR"/>
</dbReference>
<reference evidence="8 9" key="1">
    <citation type="submission" date="2022-03" db="EMBL/GenBank/DDBJ databases">
        <title>Pseudonocardia alaer sp. nov., a novel actinomycete isolated from reed forest soil.</title>
        <authorList>
            <person name="Wang L."/>
        </authorList>
    </citation>
    <scope>NUCLEOTIDE SEQUENCE [LARGE SCALE GENOMIC DNA]</scope>
    <source>
        <strain evidence="8 9">Y-16303</strain>
    </source>
</reference>
<evidence type="ECO:0000256" key="5">
    <source>
        <dbReference type="PROSITE-ProRule" id="PRU00169"/>
    </source>
</evidence>
<dbReference type="Gene3D" id="3.40.50.2300">
    <property type="match status" value="1"/>
</dbReference>
<dbReference type="InterPro" id="IPR058245">
    <property type="entry name" value="NreC/VraR/RcsB-like_REC"/>
</dbReference>